<organism evidence="2 3">
    <name type="scientific">Trichonephila clavata</name>
    <name type="common">Joro spider</name>
    <name type="synonym">Nephila clavata</name>
    <dbReference type="NCBI Taxonomy" id="2740835"/>
    <lineage>
        <taxon>Eukaryota</taxon>
        <taxon>Metazoa</taxon>
        <taxon>Ecdysozoa</taxon>
        <taxon>Arthropoda</taxon>
        <taxon>Chelicerata</taxon>
        <taxon>Arachnida</taxon>
        <taxon>Araneae</taxon>
        <taxon>Araneomorphae</taxon>
        <taxon>Entelegynae</taxon>
        <taxon>Araneoidea</taxon>
        <taxon>Nephilidae</taxon>
        <taxon>Trichonephila</taxon>
    </lineage>
</organism>
<comment type="caution">
    <text evidence="2">The sequence shown here is derived from an EMBL/GenBank/DDBJ whole genome shotgun (WGS) entry which is preliminary data.</text>
</comment>
<dbReference type="AlphaFoldDB" id="A0A8X6HFA8"/>
<dbReference type="EMBL" id="BMAO01008299">
    <property type="protein sequence ID" value="GFR22363.1"/>
    <property type="molecule type" value="Genomic_DNA"/>
</dbReference>
<name>A0A8X6HFA8_TRICU</name>
<keyword evidence="3" id="KW-1185">Reference proteome</keyword>
<evidence type="ECO:0000313" key="3">
    <source>
        <dbReference type="Proteomes" id="UP000887116"/>
    </source>
</evidence>
<sequence length="139" mass="15762">MNYHAQIEGGTRNQTKNDLEQPNKSIESQLWGFPGRSTGVVVLNSSSKNTSRNYQLKSSALLNRKDGKKTTTAQFMGSSELIKNRLQLKKRKRYISSAGGAIRNPLRPSRKTFSEKARTFVSFSGAIRRAWWLKRSSPR</sequence>
<accession>A0A8X6HFA8</accession>
<evidence type="ECO:0000313" key="2">
    <source>
        <dbReference type="EMBL" id="GFR22363.1"/>
    </source>
</evidence>
<reference evidence="2" key="1">
    <citation type="submission" date="2020-07" db="EMBL/GenBank/DDBJ databases">
        <title>Multicomponent nature underlies the extraordinary mechanical properties of spider dragline silk.</title>
        <authorList>
            <person name="Kono N."/>
            <person name="Nakamura H."/>
            <person name="Mori M."/>
            <person name="Yoshida Y."/>
            <person name="Ohtoshi R."/>
            <person name="Malay A.D."/>
            <person name="Moran D.A.P."/>
            <person name="Tomita M."/>
            <person name="Numata K."/>
            <person name="Arakawa K."/>
        </authorList>
    </citation>
    <scope>NUCLEOTIDE SEQUENCE</scope>
</reference>
<protein>
    <submittedName>
        <fullName evidence="2">Uncharacterized protein</fullName>
    </submittedName>
</protein>
<feature type="region of interest" description="Disordered" evidence="1">
    <location>
        <begin position="1"/>
        <end position="22"/>
    </location>
</feature>
<proteinExistence type="predicted"/>
<dbReference type="Proteomes" id="UP000887116">
    <property type="component" value="Unassembled WGS sequence"/>
</dbReference>
<gene>
    <name evidence="2" type="ORF">TNCT_130731</name>
</gene>
<evidence type="ECO:0000256" key="1">
    <source>
        <dbReference type="SAM" id="MobiDB-lite"/>
    </source>
</evidence>